<name>A0A6A6S808_9PLEO</name>
<evidence type="ECO:0000313" key="1">
    <source>
        <dbReference type="EMBL" id="KAF2643357.1"/>
    </source>
</evidence>
<accession>A0A6A6S808</accession>
<reference evidence="1" key="1">
    <citation type="journal article" date="2020" name="Stud. Mycol.">
        <title>101 Dothideomycetes genomes: a test case for predicting lifestyles and emergence of pathogens.</title>
        <authorList>
            <person name="Haridas S."/>
            <person name="Albert R."/>
            <person name="Binder M."/>
            <person name="Bloem J."/>
            <person name="Labutti K."/>
            <person name="Salamov A."/>
            <person name="Andreopoulos B."/>
            <person name="Baker S."/>
            <person name="Barry K."/>
            <person name="Bills G."/>
            <person name="Bluhm B."/>
            <person name="Cannon C."/>
            <person name="Castanera R."/>
            <person name="Culley D."/>
            <person name="Daum C."/>
            <person name="Ezra D."/>
            <person name="Gonzalez J."/>
            <person name="Henrissat B."/>
            <person name="Kuo A."/>
            <person name="Liang C."/>
            <person name="Lipzen A."/>
            <person name="Lutzoni F."/>
            <person name="Magnuson J."/>
            <person name="Mondo S."/>
            <person name="Nolan M."/>
            <person name="Ohm R."/>
            <person name="Pangilinan J."/>
            <person name="Park H.-J."/>
            <person name="Ramirez L."/>
            <person name="Alfaro M."/>
            <person name="Sun H."/>
            <person name="Tritt A."/>
            <person name="Yoshinaga Y."/>
            <person name="Zwiers L.-H."/>
            <person name="Turgeon B."/>
            <person name="Goodwin S."/>
            <person name="Spatafora J."/>
            <person name="Crous P."/>
            <person name="Grigoriev I."/>
        </authorList>
    </citation>
    <scope>NUCLEOTIDE SEQUENCE</scope>
    <source>
        <strain evidence="1">CBS 473.64</strain>
    </source>
</reference>
<sequence length="316" mass="35633">MPFSYLDYMSFAINENDARNDPTIRKAVDSLISKKIMFYPFRRVERLVANEEDQELFWYPEEAAGSYFAKLKIALAAMAHPIRNVVCILGYSPDSVVLDGKIDPEYIKPFHLAVRAATFLAVKPLPVSVYSPVTSVSQKIHFINPNSHSHHVKARNLCQALGLIDEYTIVFAQASCGLAIRQILADVTAMQYYPEKERARPAALFCERVDSKALKVFNYQVEARQALESYRKIDPLNRPVVDMLKGYREGDTFSDFALHERIGVPQNIGSEGLTATTLPEASPSMKRDVLRIAAVVLDLECVFWCVFWCIADGLTD</sequence>
<protein>
    <submittedName>
        <fullName evidence="1">Uncharacterized protein</fullName>
    </submittedName>
</protein>
<evidence type="ECO:0000313" key="2">
    <source>
        <dbReference type="Proteomes" id="UP000799753"/>
    </source>
</evidence>
<keyword evidence="2" id="KW-1185">Reference proteome</keyword>
<dbReference type="EMBL" id="MU006780">
    <property type="protein sequence ID" value="KAF2643357.1"/>
    <property type="molecule type" value="Genomic_DNA"/>
</dbReference>
<gene>
    <name evidence="1" type="ORF">P280DRAFT_515769</name>
</gene>
<dbReference type="Proteomes" id="UP000799753">
    <property type="component" value="Unassembled WGS sequence"/>
</dbReference>
<dbReference type="AlphaFoldDB" id="A0A6A6S808"/>
<proteinExistence type="predicted"/>
<organism evidence="1 2">
    <name type="scientific">Massarina eburnea CBS 473.64</name>
    <dbReference type="NCBI Taxonomy" id="1395130"/>
    <lineage>
        <taxon>Eukaryota</taxon>
        <taxon>Fungi</taxon>
        <taxon>Dikarya</taxon>
        <taxon>Ascomycota</taxon>
        <taxon>Pezizomycotina</taxon>
        <taxon>Dothideomycetes</taxon>
        <taxon>Pleosporomycetidae</taxon>
        <taxon>Pleosporales</taxon>
        <taxon>Massarineae</taxon>
        <taxon>Massarinaceae</taxon>
        <taxon>Massarina</taxon>
    </lineage>
</organism>